<keyword evidence="3 6" id="KW-0812">Transmembrane</keyword>
<evidence type="ECO:0000256" key="2">
    <source>
        <dbReference type="ARBA" id="ARBA00022448"/>
    </source>
</evidence>
<evidence type="ECO:0000256" key="4">
    <source>
        <dbReference type="ARBA" id="ARBA00022989"/>
    </source>
</evidence>
<comment type="caution">
    <text evidence="7">The sequence shown here is derived from an EMBL/GenBank/DDBJ whole genome shotgun (WGS) entry which is preliminary data.</text>
</comment>
<feature type="transmembrane region" description="Helical" evidence="6">
    <location>
        <begin position="92"/>
        <end position="118"/>
    </location>
</feature>
<dbReference type="NCBIfam" id="NF009036">
    <property type="entry name" value="PRK12369.1"/>
    <property type="match status" value="1"/>
</dbReference>
<dbReference type="PANTHER" id="PTHR11384:SF59">
    <property type="entry name" value="LYSOSOMAL COBALAMIN TRANSPORTER ABCD4"/>
    <property type="match status" value="1"/>
</dbReference>
<feature type="transmembrane region" description="Helical" evidence="6">
    <location>
        <begin position="138"/>
        <end position="162"/>
    </location>
</feature>
<keyword evidence="5 6" id="KW-0472">Membrane</keyword>
<keyword evidence="2" id="KW-0813">Transport</keyword>
<feature type="transmembrane region" description="Helical" evidence="6">
    <location>
        <begin position="336"/>
        <end position="357"/>
    </location>
</feature>
<reference evidence="7 8" key="1">
    <citation type="submission" date="2017-05" db="EMBL/GenBank/DDBJ databases">
        <title>The genome sequence of the facultative intracellular pathogen Brucella melitensis KIV-L.</title>
        <authorList>
            <person name="Pisarenko S."/>
            <person name="Kovalev D."/>
            <person name="Khachaturova A."/>
            <person name="Kulichenko A."/>
        </authorList>
    </citation>
    <scope>NUCLEOTIDE SEQUENCE [LARGE SCALE GENOMIC DNA]</scope>
    <source>
        <strain evidence="7 8">KIV-L</strain>
    </source>
</reference>
<feature type="transmembrane region" description="Helical" evidence="6">
    <location>
        <begin position="312"/>
        <end position="330"/>
    </location>
</feature>
<dbReference type="PANTHER" id="PTHR11384">
    <property type="entry name" value="ATP-BINDING CASSETTE, SUB-FAMILY D MEMBER"/>
    <property type="match status" value="1"/>
</dbReference>
<dbReference type="InterPro" id="IPR050835">
    <property type="entry name" value="ABC_transporter_sub-D"/>
</dbReference>
<dbReference type="Pfam" id="PF05992">
    <property type="entry name" value="SbmA_BacA"/>
    <property type="match status" value="1"/>
</dbReference>
<keyword evidence="4 6" id="KW-1133">Transmembrane helix</keyword>
<feature type="transmembrane region" description="Helical" evidence="6">
    <location>
        <begin position="242"/>
        <end position="267"/>
    </location>
</feature>
<dbReference type="SUPFAM" id="SSF90123">
    <property type="entry name" value="ABC transporter transmembrane region"/>
    <property type="match status" value="1"/>
</dbReference>
<name>A0AB36PYD0_BRUML</name>
<dbReference type="GO" id="GO:1904680">
    <property type="term" value="F:peptide transmembrane transporter activity"/>
    <property type="evidence" value="ECO:0007669"/>
    <property type="project" value="InterPro"/>
</dbReference>
<comment type="subcellular location">
    <subcellularLocation>
        <location evidence="1">Cell membrane</location>
        <topology evidence="1">Multi-pass membrane protein</topology>
    </subcellularLocation>
</comment>
<evidence type="ECO:0000313" key="8">
    <source>
        <dbReference type="Proteomes" id="UP000216335"/>
    </source>
</evidence>
<gene>
    <name evidence="7" type="ORF">BI318_07755</name>
</gene>
<evidence type="ECO:0000313" key="7">
    <source>
        <dbReference type="EMBL" id="OZV61861.1"/>
    </source>
</evidence>
<dbReference type="InterPro" id="IPR036640">
    <property type="entry name" value="ABC1_TM_sf"/>
</dbReference>
<feature type="transmembrane region" description="Helical" evidence="6">
    <location>
        <begin position="209"/>
        <end position="230"/>
    </location>
</feature>
<accession>A0AB36PYD0</accession>
<evidence type="ECO:0000256" key="6">
    <source>
        <dbReference type="SAM" id="Phobius"/>
    </source>
</evidence>
<dbReference type="GO" id="GO:0005886">
    <property type="term" value="C:plasma membrane"/>
    <property type="evidence" value="ECO:0007669"/>
    <property type="project" value="UniProtKB-SubCell"/>
</dbReference>
<dbReference type="RefSeq" id="WP_004686594.1">
    <property type="nucleotide sequence ID" value="NZ_CAKLDP010000005.1"/>
</dbReference>
<evidence type="ECO:0000256" key="3">
    <source>
        <dbReference type="ARBA" id="ARBA00022692"/>
    </source>
</evidence>
<evidence type="ECO:0000256" key="1">
    <source>
        <dbReference type="ARBA" id="ARBA00004651"/>
    </source>
</evidence>
<feature type="transmembrane region" description="Helical" evidence="6">
    <location>
        <begin position="62"/>
        <end position="80"/>
    </location>
</feature>
<dbReference type="GO" id="GO:0005524">
    <property type="term" value="F:ATP binding"/>
    <property type="evidence" value="ECO:0007669"/>
    <property type="project" value="InterPro"/>
</dbReference>
<dbReference type="InterPro" id="IPR009248">
    <property type="entry name" value="SbmA_BacA"/>
</dbReference>
<dbReference type="NCBIfam" id="NF008306">
    <property type="entry name" value="PRK11098.1"/>
    <property type="match status" value="1"/>
</dbReference>
<dbReference type="AlphaFoldDB" id="A0AB36PYD0"/>
<evidence type="ECO:0000256" key="5">
    <source>
        <dbReference type="ARBA" id="ARBA00023136"/>
    </source>
</evidence>
<sequence length="453" mass="51828">MFASFFPRPKLFFISALLWTLLAVLGWYMGGENLGSVFGLAPAASDAAPLIGAHVFWSRPFLWFYIYFAVITFAFYGFWVRFSPHPWQRWSILGSALILFATYFNVQVSVAINTWYGPFYDMVQKGLTTPGAVSAAEFYWGLADFAGIAFLAITIGVLNLFFVSHYIFRWRTAMNDYYMSHWPKLRHIEGAAQRVQEDTMRFSTTLEQLGVSLVKSVMTLIAFLPVLFTFSQKVSTLPIIGYVPHALVWAAVIWALFGTGFLALVGIKLPGLEFNNQRVEAAYRKELVYGEDHADRAEPITMRELFKNVRHNYFRLYFHYVYFNVARIFYLQVDNIFPLIILIPSIVAGKLTLGLMSQITNVFDQVRGSFQYLVNSWTTIIELLSIYKRLRAFEAAIHGEPLQAVDRINLEPGGADPAAKTGWLSRACLRIGYGRYCCRYFATDRDKRHRSCI</sequence>
<organism evidence="7 8">
    <name type="scientific">Brucella melitensis</name>
    <dbReference type="NCBI Taxonomy" id="29459"/>
    <lineage>
        <taxon>Bacteria</taxon>
        <taxon>Pseudomonadati</taxon>
        <taxon>Pseudomonadota</taxon>
        <taxon>Alphaproteobacteria</taxon>
        <taxon>Hyphomicrobiales</taxon>
        <taxon>Brucellaceae</taxon>
        <taxon>Brucella/Ochrobactrum group</taxon>
        <taxon>Brucella</taxon>
    </lineage>
</organism>
<dbReference type="EMBL" id="NGJQ01000006">
    <property type="protein sequence ID" value="OZV61861.1"/>
    <property type="molecule type" value="Genomic_DNA"/>
</dbReference>
<dbReference type="GO" id="GO:0015833">
    <property type="term" value="P:peptide transport"/>
    <property type="evidence" value="ECO:0007669"/>
    <property type="project" value="InterPro"/>
</dbReference>
<protein>
    <submittedName>
        <fullName evidence="7">Peptide transporter</fullName>
    </submittedName>
</protein>
<dbReference type="Proteomes" id="UP000216335">
    <property type="component" value="Unassembled WGS sequence"/>
</dbReference>
<proteinExistence type="predicted"/>